<organism evidence="2 3">
    <name type="scientific">Bugula neritina</name>
    <name type="common">Brown bryozoan</name>
    <name type="synonym">Sertularia neritina</name>
    <dbReference type="NCBI Taxonomy" id="10212"/>
    <lineage>
        <taxon>Eukaryota</taxon>
        <taxon>Metazoa</taxon>
        <taxon>Spiralia</taxon>
        <taxon>Lophotrochozoa</taxon>
        <taxon>Bryozoa</taxon>
        <taxon>Gymnolaemata</taxon>
        <taxon>Cheilostomatida</taxon>
        <taxon>Flustrina</taxon>
        <taxon>Buguloidea</taxon>
        <taxon>Bugulidae</taxon>
        <taxon>Bugula</taxon>
    </lineage>
</organism>
<protein>
    <recommendedName>
        <fullName evidence="1">Reverse transcriptase domain-containing protein</fullName>
    </recommendedName>
</protein>
<dbReference type="PANTHER" id="PTHR31635:SF196">
    <property type="entry name" value="REVERSE TRANSCRIPTASE DOMAIN-CONTAINING PROTEIN-RELATED"/>
    <property type="match status" value="1"/>
</dbReference>
<dbReference type="PANTHER" id="PTHR31635">
    <property type="entry name" value="REVERSE TRANSCRIPTASE DOMAIN-CONTAINING PROTEIN-RELATED"/>
    <property type="match status" value="1"/>
</dbReference>
<proteinExistence type="predicted"/>
<dbReference type="InterPro" id="IPR043502">
    <property type="entry name" value="DNA/RNA_pol_sf"/>
</dbReference>
<gene>
    <name evidence="2" type="ORF">EB796_004267</name>
</gene>
<evidence type="ECO:0000259" key="1">
    <source>
        <dbReference type="PROSITE" id="PS50878"/>
    </source>
</evidence>
<reference evidence="2" key="1">
    <citation type="submission" date="2020-06" db="EMBL/GenBank/DDBJ databases">
        <title>Draft genome of Bugula neritina, a colonial animal packing powerful symbionts and potential medicines.</title>
        <authorList>
            <person name="Rayko M."/>
        </authorList>
    </citation>
    <scope>NUCLEOTIDE SEQUENCE [LARGE SCALE GENOMIC DNA]</scope>
    <source>
        <strain evidence="2">Kwan_BN1</strain>
    </source>
</reference>
<dbReference type="EMBL" id="VXIV02000571">
    <property type="protein sequence ID" value="KAF6037445.1"/>
    <property type="molecule type" value="Genomic_DNA"/>
</dbReference>
<dbReference type="OrthoDB" id="6255742at2759"/>
<keyword evidence="3" id="KW-1185">Reference proteome</keyword>
<dbReference type="PROSITE" id="PS50878">
    <property type="entry name" value="RT_POL"/>
    <property type="match status" value="1"/>
</dbReference>
<dbReference type="Proteomes" id="UP000593567">
    <property type="component" value="Unassembled WGS sequence"/>
</dbReference>
<name>A0A7J7KGR2_BUGNE</name>
<dbReference type="SUPFAM" id="SSF56672">
    <property type="entry name" value="DNA/RNA polymerases"/>
    <property type="match status" value="1"/>
</dbReference>
<dbReference type="Pfam" id="PF00078">
    <property type="entry name" value="RVT_1"/>
    <property type="match status" value="1"/>
</dbReference>
<comment type="caution">
    <text evidence="2">The sequence shown here is derived from an EMBL/GenBank/DDBJ whole genome shotgun (WGS) entry which is preliminary data.</text>
</comment>
<evidence type="ECO:0000313" key="2">
    <source>
        <dbReference type="EMBL" id="KAF6037445.1"/>
    </source>
</evidence>
<feature type="domain" description="Reverse transcriptase" evidence="1">
    <location>
        <begin position="1"/>
        <end position="257"/>
    </location>
</feature>
<dbReference type="InterPro" id="IPR000477">
    <property type="entry name" value="RT_dom"/>
</dbReference>
<sequence>MLEAITILIPKAGDPLEPSNYRPISLLNTDYKLLTKHLNSLCFPSILESCIPTNQLCAVPGRDIRDGTLMIRDVIQYVQDKHGKAILMSLDQKKAFDAVDRDFLFKTLEKFGVPTRLSAILKTLYTDTFTKIQVNGHLSESVALERGVRQGCPLSPTLYVLYVQMFVNFIAENPRFTGVRTTSNNIAKLTAYADDLLFFCNDEYDVAEVFESFEYIKQGTGSMLNTNKTQLLPIGSATCVQYQQYVVERMKVCGITFCNLSFQAIAKINFDLALRKICKRAAGLKNLSCTIRGKVLLANTVLFPVLYYAAATYLDPSSFRSIRKTIYSFLYGEGKREVFPRRIVELSREKGGLGMENVEKRCQAIFFYNSVLKPGHGNFDHQRLPLFTYYLSQWFRNLPQGHSNQTPHSFHKTESATLCLNIWQSLTDHQIVLAQFLTPP</sequence>
<accession>A0A7J7KGR2</accession>
<dbReference type="AlphaFoldDB" id="A0A7J7KGR2"/>
<evidence type="ECO:0000313" key="3">
    <source>
        <dbReference type="Proteomes" id="UP000593567"/>
    </source>
</evidence>
<dbReference type="CDD" id="cd01650">
    <property type="entry name" value="RT_nLTR_like"/>
    <property type="match status" value="1"/>
</dbReference>